<keyword evidence="2" id="KW-1185">Reference proteome</keyword>
<sequence length="305" mass="33859">MGTFAGHALPGTALFFLGTWWAFGAWRNYVRSREHKRRYTCRAWYAMPGASRRVCFEGIAKIVTCSIGVTGEVATAFKHGHFVEMANAQHVSMYLFYLLSGVVDVMTNCGFPFPPHTDYVTLLLAVTVEGLLFHFHLHGRPHLDVLVHTLLVYTMAAEAACIIVEMCRPRSILASLGRAYFCLLQATWLWQVAFILHSPFPGLPAWDVHSHMDMMLAASVFTWHMMALLVYLGAVGVVAWTVYRMCGRCCDDGPSPAVQEAGETRYTLVSRSPLKMAGQEACAGDSGLVIHSALSDYSDDEAFYS</sequence>
<evidence type="ECO:0000313" key="1">
    <source>
        <dbReference type="EMBL" id="KAH6924737.1"/>
    </source>
</evidence>
<proteinExistence type="predicted"/>
<name>A0ACB7RP36_HYAAI</name>
<dbReference type="Proteomes" id="UP000821845">
    <property type="component" value="Chromosome 8"/>
</dbReference>
<comment type="caution">
    <text evidence="1">The sequence shown here is derived from an EMBL/GenBank/DDBJ whole genome shotgun (WGS) entry which is preliminary data.</text>
</comment>
<reference evidence="1" key="1">
    <citation type="submission" date="2020-05" db="EMBL/GenBank/DDBJ databases">
        <title>Large-scale comparative analyses of tick genomes elucidate their genetic diversity and vector capacities.</title>
        <authorList>
            <person name="Jia N."/>
            <person name="Wang J."/>
            <person name="Shi W."/>
            <person name="Du L."/>
            <person name="Sun Y."/>
            <person name="Zhan W."/>
            <person name="Jiang J."/>
            <person name="Wang Q."/>
            <person name="Zhang B."/>
            <person name="Ji P."/>
            <person name="Sakyi L.B."/>
            <person name="Cui X."/>
            <person name="Yuan T."/>
            <person name="Jiang B."/>
            <person name="Yang W."/>
            <person name="Lam T.T.-Y."/>
            <person name="Chang Q."/>
            <person name="Ding S."/>
            <person name="Wang X."/>
            <person name="Zhu J."/>
            <person name="Ruan X."/>
            <person name="Zhao L."/>
            <person name="Wei J."/>
            <person name="Que T."/>
            <person name="Du C."/>
            <person name="Cheng J."/>
            <person name="Dai P."/>
            <person name="Han X."/>
            <person name="Huang E."/>
            <person name="Gao Y."/>
            <person name="Liu J."/>
            <person name="Shao H."/>
            <person name="Ye R."/>
            <person name="Li L."/>
            <person name="Wei W."/>
            <person name="Wang X."/>
            <person name="Wang C."/>
            <person name="Yang T."/>
            <person name="Huo Q."/>
            <person name="Li W."/>
            <person name="Guo W."/>
            <person name="Chen H."/>
            <person name="Zhou L."/>
            <person name="Ni X."/>
            <person name="Tian J."/>
            <person name="Zhou Y."/>
            <person name="Sheng Y."/>
            <person name="Liu T."/>
            <person name="Pan Y."/>
            <person name="Xia L."/>
            <person name="Li J."/>
            <person name="Zhao F."/>
            <person name="Cao W."/>
        </authorList>
    </citation>
    <scope>NUCLEOTIDE SEQUENCE</scope>
    <source>
        <strain evidence="1">Hyas-2018</strain>
    </source>
</reference>
<gene>
    <name evidence="1" type="ORF">HPB50_023772</name>
</gene>
<accession>A0ACB7RP36</accession>
<evidence type="ECO:0000313" key="2">
    <source>
        <dbReference type="Proteomes" id="UP000821845"/>
    </source>
</evidence>
<organism evidence="1 2">
    <name type="scientific">Hyalomma asiaticum</name>
    <name type="common">Tick</name>
    <dbReference type="NCBI Taxonomy" id="266040"/>
    <lineage>
        <taxon>Eukaryota</taxon>
        <taxon>Metazoa</taxon>
        <taxon>Ecdysozoa</taxon>
        <taxon>Arthropoda</taxon>
        <taxon>Chelicerata</taxon>
        <taxon>Arachnida</taxon>
        <taxon>Acari</taxon>
        <taxon>Parasitiformes</taxon>
        <taxon>Ixodida</taxon>
        <taxon>Ixodoidea</taxon>
        <taxon>Ixodidae</taxon>
        <taxon>Hyalomminae</taxon>
        <taxon>Hyalomma</taxon>
    </lineage>
</organism>
<dbReference type="EMBL" id="CM023488">
    <property type="protein sequence ID" value="KAH6924737.1"/>
    <property type="molecule type" value="Genomic_DNA"/>
</dbReference>
<protein>
    <submittedName>
        <fullName evidence="1">Uncharacterized protein</fullName>
    </submittedName>
</protein>